<feature type="compositionally biased region" description="Basic and acidic residues" evidence="1">
    <location>
        <begin position="195"/>
        <end position="233"/>
    </location>
</feature>
<evidence type="ECO:0000313" key="3">
    <source>
        <dbReference type="Proteomes" id="UP000826254"/>
    </source>
</evidence>
<keyword evidence="3" id="KW-1185">Reference proteome</keyword>
<dbReference type="GeneID" id="67176815"/>
<dbReference type="EMBL" id="CP081958">
    <property type="protein sequence ID" value="QZP37915.1"/>
    <property type="molecule type" value="Genomic_DNA"/>
</dbReference>
<feature type="compositionally biased region" description="Basic and acidic residues" evidence="1">
    <location>
        <begin position="296"/>
        <end position="306"/>
    </location>
</feature>
<organism evidence="2 3">
    <name type="scientific">Halobaculum magnesiiphilum</name>
    <dbReference type="NCBI Taxonomy" id="1017351"/>
    <lineage>
        <taxon>Archaea</taxon>
        <taxon>Methanobacteriati</taxon>
        <taxon>Methanobacteriota</taxon>
        <taxon>Stenosarchaea group</taxon>
        <taxon>Halobacteria</taxon>
        <taxon>Halobacteriales</taxon>
        <taxon>Haloferacaceae</taxon>
        <taxon>Halobaculum</taxon>
    </lineage>
</organism>
<protein>
    <submittedName>
        <fullName evidence="2">Uncharacterized protein</fullName>
    </submittedName>
</protein>
<dbReference type="Pfam" id="PF24414">
    <property type="entry name" value="DUF7547"/>
    <property type="match status" value="1"/>
</dbReference>
<dbReference type="RefSeq" id="WP_222607722.1">
    <property type="nucleotide sequence ID" value="NZ_CP081958.1"/>
</dbReference>
<dbReference type="AlphaFoldDB" id="A0A8T8WDK0"/>
<sequence length="344" mass="37056">MSNPSRDPGDDEDLAALVSELETTLADLRDELTDRERGAGRDADRRGDRGGGRVERSSADRDRRILDDTRGRRDRPRPPRPPSPGELFRFTSDYTIPTVVAVLEATIEALELLQGVIDLAAPGETPARRNRGRGARGGRRDRRDSRGLARTMLSDAVGEGVTAATDRAAADAADALERLRETLSEADLPEDEESRDLVADARDLSAELERRVRESRETVDRERDRERRADRGSDGGAADDGGPVSIEVGEPDGSGESNEPGEDGDETEDGSDDGPDDVNRSDEDDAPEVDVDAELESIKREVGKGNDDDDKEGDEGNHGDDTDDTDGRGDAADGIDGDADDPTA</sequence>
<reference evidence="2 3" key="1">
    <citation type="journal article" date="2021" name="Int. J. Syst. Evol. Microbiol.">
        <title>Halobaculum halophilum sp. nov. and Halobaculum salinum sp. nov., isolated from salt lake and saline soil.</title>
        <authorList>
            <person name="Cui H.L."/>
            <person name="Shi X.W."/>
            <person name="Yin X.M."/>
            <person name="Yang X.Y."/>
            <person name="Hou J."/>
            <person name="Zhu L."/>
        </authorList>
    </citation>
    <scope>NUCLEOTIDE SEQUENCE [LARGE SCALE GENOMIC DNA]</scope>
    <source>
        <strain evidence="2 3">NBRC 109044</strain>
    </source>
</reference>
<gene>
    <name evidence="2" type="ORF">K6T50_01695</name>
</gene>
<dbReference type="Proteomes" id="UP000826254">
    <property type="component" value="Chromosome"/>
</dbReference>
<feature type="compositionally biased region" description="Acidic residues" evidence="1">
    <location>
        <begin position="333"/>
        <end position="344"/>
    </location>
</feature>
<feature type="compositionally biased region" description="Basic and acidic residues" evidence="1">
    <location>
        <begin position="27"/>
        <end position="71"/>
    </location>
</feature>
<feature type="compositionally biased region" description="Basic and acidic residues" evidence="1">
    <location>
        <begin position="314"/>
        <end position="331"/>
    </location>
</feature>
<name>A0A8T8WDK0_9EURY</name>
<dbReference type="KEGG" id="hmp:K6T50_01695"/>
<feature type="region of interest" description="Disordered" evidence="1">
    <location>
        <begin position="182"/>
        <end position="344"/>
    </location>
</feature>
<feature type="compositionally biased region" description="Acidic residues" evidence="1">
    <location>
        <begin position="259"/>
        <end position="295"/>
    </location>
</feature>
<evidence type="ECO:0000256" key="1">
    <source>
        <dbReference type="SAM" id="MobiDB-lite"/>
    </source>
</evidence>
<proteinExistence type="predicted"/>
<feature type="region of interest" description="Disordered" evidence="1">
    <location>
        <begin position="123"/>
        <end position="147"/>
    </location>
</feature>
<feature type="compositionally biased region" description="Basic residues" evidence="1">
    <location>
        <begin position="128"/>
        <end position="140"/>
    </location>
</feature>
<feature type="region of interest" description="Disordered" evidence="1">
    <location>
        <begin position="27"/>
        <end position="89"/>
    </location>
</feature>
<dbReference type="InterPro" id="IPR055969">
    <property type="entry name" value="DUF7547"/>
</dbReference>
<accession>A0A8T8WDK0</accession>
<evidence type="ECO:0000313" key="2">
    <source>
        <dbReference type="EMBL" id="QZP37915.1"/>
    </source>
</evidence>